<evidence type="ECO:0000256" key="4">
    <source>
        <dbReference type="ARBA" id="ARBA00023136"/>
    </source>
</evidence>
<feature type="transmembrane region" description="Helical" evidence="5">
    <location>
        <begin position="65"/>
        <end position="85"/>
    </location>
</feature>
<reference evidence="6 7" key="1">
    <citation type="submission" date="2024-02" db="EMBL/GenBank/DDBJ databases">
        <title>New especies of Spiribacter isolated from saline water.</title>
        <authorList>
            <person name="Leon M.J."/>
            <person name="De La Haba R."/>
            <person name="Sanchez-Porro C."/>
            <person name="Ventosa A."/>
        </authorList>
    </citation>
    <scope>NUCLEOTIDE SEQUENCE [LARGE SCALE GENOMIC DNA]</scope>
    <source>
        <strain evidence="7">ag22IC4-227</strain>
    </source>
</reference>
<accession>A0ABV3SBV8</accession>
<protein>
    <submittedName>
        <fullName evidence="6">Disulfide bond formation protein B</fullName>
    </submittedName>
</protein>
<evidence type="ECO:0000313" key="7">
    <source>
        <dbReference type="Proteomes" id="UP001556653"/>
    </source>
</evidence>
<feature type="transmembrane region" description="Helical" evidence="5">
    <location>
        <begin position="105"/>
        <end position="128"/>
    </location>
</feature>
<dbReference type="SUPFAM" id="SSF158442">
    <property type="entry name" value="DsbB-like"/>
    <property type="match status" value="1"/>
</dbReference>
<evidence type="ECO:0000256" key="3">
    <source>
        <dbReference type="ARBA" id="ARBA00022989"/>
    </source>
</evidence>
<comment type="caution">
    <text evidence="6">The sequence shown here is derived from an EMBL/GenBank/DDBJ whole genome shotgun (WGS) entry which is preliminary data.</text>
</comment>
<organism evidence="6 7">
    <name type="scientific">Spiribacter onubensis</name>
    <dbReference type="NCBI Taxonomy" id="3122420"/>
    <lineage>
        <taxon>Bacteria</taxon>
        <taxon>Pseudomonadati</taxon>
        <taxon>Pseudomonadota</taxon>
        <taxon>Gammaproteobacteria</taxon>
        <taxon>Chromatiales</taxon>
        <taxon>Ectothiorhodospiraceae</taxon>
        <taxon>Spiribacter</taxon>
    </lineage>
</organism>
<keyword evidence="3 5" id="KW-1133">Transmembrane helix</keyword>
<dbReference type="RefSeq" id="WP_367967252.1">
    <property type="nucleotide sequence ID" value="NZ_JBAKFI010000002.1"/>
</dbReference>
<comment type="subcellular location">
    <subcellularLocation>
        <location evidence="1">Membrane</location>
        <topology evidence="1">Multi-pass membrane protein</topology>
    </subcellularLocation>
</comment>
<keyword evidence="7" id="KW-1185">Reference proteome</keyword>
<dbReference type="Proteomes" id="UP001556653">
    <property type="component" value="Unassembled WGS sequence"/>
</dbReference>
<evidence type="ECO:0000256" key="1">
    <source>
        <dbReference type="ARBA" id="ARBA00004141"/>
    </source>
</evidence>
<dbReference type="Gene3D" id="1.20.1550.10">
    <property type="entry name" value="DsbB-like"/>
    <property type="match status" value="1"/>
</dbReference>
<evidence type="ECO:0000256" key="5">
    <source>
        <dbReference type="SAM" id="Phobius"/>
    </source>
</evidence>
<gene>
    <name evidence="6" type="ORF">V6X64_07295</name>
</gene>
<evidence type="ECO:0000313" key="6">
    <source>
        <dbReference type="EMBL" id="MEX0386790.1"/>
    </source>
</evidence>
<dbReference type="InterPro" id="IPR003752">
    <property type="entry name" value="DiS_bond_form_DsbB/BdbC"/>
</dbReference>
<dbReference type="EMBL" id="JBAKFJ010000001">
    <property type="protein sequence ID" value="MEX0386790.1"/>
    <property type="molecule type" value="Genomic_DNA"/>
</dbReference>
<evidence type="ECO:0000256" key="2">
    <source>
        <dbReference type="ARBA" id="ARBA00022692"/>
    </source>
</evidence>
<dbReference type="InterPro" id="IPR023380">
    <property type="entry name" value="DsbB-like_sf"/>
</dbReference>
<sequence>MTDSLAKTLNALGLLAITIVLTFAFADQLAKDDLPCPLCLLQRAGFALAGFGLAMNILQGQRARHFALVILGAVTGFMVSVRQIFLHIAPSSPYGSGYGDTFMGLHFYTWAALLFGLIIIGSALMMIFDNGYKTDGTDKARNTVRPTGLALFAFGAFSLLVIANAGSTLLECELGLCADNPTAYEMLENS</sequence>
<proteinExistence type="predicted"/>
<keyword evidence="4 5" id="KW-0472">Membrane</keyword>
<feature type="transmembrane region" description="Helical" evidence="5">
    <location>
        <begin position="42"/>
        <end position="58"/>
    </location>
</feature>
<dbReference type="Pfam" id="PF02600">
    <property type="entry name" value="DsbB"/>
    <property type="match status" value="1"/>
</dbReference>
<keyword evidence="2 5" id="KW-0812">Transmembrane</keyword>
<name>A0ABV3SBV8_9GAMM</name>
<feature type="transmembrane region" description="Helical" evidence="5">
    <location>
        <begin position="149"/>
        <end position="170"/>
    </location>
</feature>